<dbReference type="PANTHER" id="PTHR34039">
    <property type="entry name" value="UPF0102 PROTEIN YRAN"/>
    <property type="match status" value="1"/>
</dbReference>
<dbReference type="InterPro" id="IPR011335">
    <property type="entry name" value="Restrct_endonuc-II-like"/>
</dbReference>
<accession>A0A8J3ALZ2</accession>
<dbReference type="NCBIfam" id="NF009154">
    <property type="entry name" value="PRK12497.3-3"/>
    <property type="match status" value="1"/>
</dbReference>
<dbReference type="Pfam" id="PF02021">
    <property type="entry name" value="UPF0102"/>
    <property type="match status" value="1"/>
</dbReference>
<protein>
    <recommendedName>
        <fullName evidence="2">UPF0102 protein GCM10007377_02760</fullName>
    </recommendedName>
</protein>
<evidence type="ECO:0000256" key="1">
    <source>
        <dbReference type="ARBA" id="ARBA00006738"/>
    </source>
</evidence>
<dbReference type="InterPro" id="IPR003509">
    <property type="entry name" value="UPF0102_YraN-like"/>
</dbReference>
<evidence type="ECO:0000256" key="2">
    <source>
        <dbReference type="HAMAP-Rule" id="MF_00048"/>
    </source>
</evidence>
<dbReference type="CDD" id="cd20736">
    <property type="entry name" value="PoNe_Nuclease"/>
    <property type="match status" value="1"/>
</dbReference>
<evidence type="ECO:0000313" key="3">
    <source>
        <dbReference type="EMBL" id="GGI12798.1"/>
    </source>
</evidence>
<dbReference type="Proteomes" id="UP000619536">
    <property type="component" value="Unassembled WGS sequence"/>
</dbReference>
<organism evidence="3 4">
    <name type="scientific">Galliscardovia ingluviei</name>
    <dbReference type="NCBI Taxonomy" id="1769422"/>
    <lineage>
        <taxon>Bacteria</taxon>
        <taxon>Bacillati</taxon>
        <taxon>Actinomycetota</taxon>
        <taxon>Actinomycetes</taxon>
        <taxon>Bifidobacteriales</taxon>
        <taxon>Bifidobacteriaceae</taxon>
        <taxon>Galliscardovia</taxon>
    </lineage>
</organism>
<dbReference type="Gene3D" id="3.40.1350.10">
    <property type="match status" value="1"/>
</dbReference>
<dbReference type="PANTHER" id="PTHR34039:SF1">
    <property type="entry name" value="UPF0102 PROTEIN YRAN"/>
    <property type="match status" value="1"/>
</dbReference>
<evidence type="ECO:0000313" key="4">
    <source>
        <dbReference type="Proteomes" id="UP000619536"/>
    </source>
</evidence>
<dbReference type="NCBIfam" id="NF009150">
    <property type="entry name" value="PRK12497.1-3"/>
    <property type="match status" value="1"/>
</dbReference>
<reference evidence="3" key="2">
    <citation type="submission" date="2020-09" db="EMBL/GenBank/DDBJ databases">
        <authorList>
            <person name="Sun Q."/>
            <person name="Sedlacek I."/>
        </authorList>
    </citation>
    <scope>NUCLEOTIDE SEQUENCE</scope>
    <source>
        <strain evidence="3">CCM 8606</strain>
    </source>
</reference>
<name>A0A8J3ALZ2_9BIFI</name>
<dbReference type="InterPro" id="IPR011856">
    <property type="entry name" value="tRNA_endonuc-like_dom_sf"/>
</dbReference>
<sequence>MNSFQDLQHLAQVMHDPTITAKQLGQFGETYAALWLRTQQWRIIARNWSNRFGELDIIALSPTGMLSFIEVKTRRSTLYGTPQEAITARKQSQIQKTARWWLYIHGSDYPHTGIRFDVIAIRVCMELAQPQVDCIEHVFSE</sequence>
<reference evidence="3" key="1">
    <citation type="journal article" date="2014" name="Int. J. Syst. Evol. Microbiol.">
        <title>Complete genome sequence of Corynebacterium casei LMG S-19264T (=DSM 44701T), isolated from a smear-ripened cheese.</title>
        <authorList>
            <consortium name="US DOE Joint Genome Institute (JGI-PGF)"/>
            <person name="Walter F."/>
            <person name="Albersmeier A."/>
            <person name="Kalinowski J."/>
            <person name="Ruckert C."/>
        </authorList>
    </citation>
    <scope>NUCLEOTIDE SEQUENCE</scope>
    <source>
        <strain evidence="3">CCM 8606</strain>
    </source>
</reference>
<dbReference type="AlphaFoldDB" id="A0A8J3ALZ2"/>
<dbReference type="EMBL" id="BMDH01000001">
    <property type="protein sequence ID" value="GGI12798.1"/>
    <property type="molecule type" value="Genomic_DNA"/>
</dbReference>
<comment type="similarity">
    <text evidence="1 2">Belongs to the UPF0102 family.</text>
</comment>
<dbReference type="SUPFAM" id="SSF52980">
    <property type="entry name" value="Restriction endonuclease-like"/>
    <property type="match status" value="1"/>
</dbReference>
<comment type="caution">
    <text evidence="3">The sequence shown here is derived from an EMBL/GenBank/DDBJ whole genome shotgun (WGS) entry which is preliminary data.</text>
</comment>
<dbReference type="RefSeq" id="WP_188354458.1">
    <property type="nucleotide sequence ID" value="NZ_BMDH01000001.1"/>
</dbReference>
<dbReference type="HAMAP" id="MF_00048">
    <property type="entry name" value="UPF0102"/>
    <property type="match status" value="1"/>
</dbReference>
<proteinExistence type="inferred from homology"/>
<gene>
    <name evidence="3" type="ORF">GCM10007377_02760</name>
</gene>
<keyword evidence="4" id="KW-1185">Reference proteome</keyword>
<dbReference type="NCBIfam" id="TIGR00252">
    <property type="entry name" value="YraN family protein"/>
    <property type="match status" value="1"/>
</dbReference>
<dbReference type="GO" id="GO:0003676">
    <property type="term" value="F:nucleic acid binding"/>
    <property type="evidence" value="ECO:0007669"/>
    <property type="project" value="InterPro"/>
</dbReference>